<dbReference type="Pfam" id="PF14498">
    <property type="entry name" value="Glyco_hyd_65N_2"/>
    <property type="match status" value="1"/>
</dbReference>
<dbReference type="Gene3D" id="2.70.98.50">
    <property type="entry name" value="putative glycoside hydrolase family protein from bacillus halodurans"/>
    <property type="match status" value="1"/>
</dbReference>
<proteinExistence type="predicted"/>
<protein>
    <recommendedName>
        <fullName evidence="2">Glycosyl hydrolase family 95 N-terminal domain-containing protein</fullName>
    </recommendedName>
</protein>
<keyword evidence="4" id="KW-1185">Reference proteome</keyword>
<dbReference type="PANTHER" id="PTHR31084:SF0">
    <property type="entry name" value="ALPHA-L-FUCOSIDASE 2"/>
    <property type="match status" value="1"/>
</dbReference>
<organism evidence="3 4">
    <name type="scientific">Dendrothele bispora (strain CBS 962.96)</name>
    <dbReference type="NCBI Taxonomy" id="1314807"/>
    <lineage>
        <taxon>Eukaryota</taxon>
        <taxon>Fungi</taxon>
        <taxon>Dikarya</taxon>
        <taxon>Basidiomycota</taxon>
        <taxon>Agaricomycotina</taxon>
        <taxon>Agaricomycetes</taxon>
        <taxon>Agaricomycetidae</taxon>
        <taxon>Agaricales</taxon>
        <taxon>Agaricales incertae sedis</taxon>
        <taxon>Dendrothele</taxon>
    </lineage>
</organism>
<sequence>MLLFELAIAIAFAVKSVVAANTAATTMWFDTSNIVPIGNGRLGAQILGQFPKETIVLNEDRIWSGSINDPNNKNCPGVLPQIRDFICLRSFVQGRRFIQRTKYTAGNLTLTFPNAQVSNLNHSLDLNTALATTTYEANGVQFTRSAFASHPDNVIVMRFTASSGGMIQFNAGFVTPMASPVGVTRDGGILSST</sequence>
<dbReference type="GO" id="GO:0004560">
    <property type="term" value="F:alpha-L-fucosidase activity"/>
    <property type="evidence" value="ECO:0007669"/>
    <property type="project" value="TreeGrafter"/>
</dbReference>
<dbReference type="EMBL" id="ML179044">
    <property type="protein sequence ID" value="THV06240.1"/>
    <property type="molecule type" value="Genomic_DNA"/>
</dbReference>
<name>A0A4S8MSU4_DENBC</name>
<evidence type="ECO:0000313" key="3">
    <source>
        <dbReference type="EMBL" id="THV06240.1"/>
    </source>
</evidence>
<reference evidence="3 4" key="1">
    <citation type="journal article" date="2019" name="Nat. Ecol. Evol.">
        <title>Megaphylogeny resolves global patterns of mushroom evolution.</title>
        <authorList>
            <person name="Varga T."/>
            <person name="Krizsan K."/>
            <person name="Foldi C."/>
            <person name="Dima B."/>
            <person name="Sanchez-Garcia M."/>
            <person name="Sanchez-Ramirez S."/>
            <person name="Szollosi G.J."/>
            <person name="Szarkandi J.G."/>
            <person name="Papp V."/>
            <person name="Albert L."/>
            <person name="Andreopoulos W."/>
            <person name="Angelini C."/>
            <person name="Antonin V."/>
            <person name="Barry K.W."/>
            <person name="Bougher N.L."/>
            <person name="Buchanan P."/>
            <person name="Buyck B."/>
            <person name="Bense V."/>
            <person name="Catcheside P."/>
            <person name="Chovatia M."/>
            <person name="Cooper J."/>
            <person name="Damon W."/>
            <person name="Desjardin D."/>
            <person name="Finy P."/>
            <person name="Geml J."/>
            <person name="Haridas S."/>
            <person name="Hughes K."/>
            <person name="Justo A."/>
            <person name="Karasinski D."/>
            <person name="Kautmanova I."/>
            <person name="Kiss B."/>
            <person name="Kocsube S."/>
            <person name="Kotiranta H."/>
            <person name="LaButti K.M."/>
            <person name="Lechner B.E."/>
            <person name="Liimatainen K."/>
            <person name="Lipzen A."/>
            <person name="Lukacs Z."/>
            <person name="Mihaltcheva S."/>
            <person name="Morgado L.N."/>
            <person name="Niskanen T."/>
            <person name="Noordeloos M.E."/>
            <person name="Ohm R.A."/>
            <person name="Ortiz-Santana B."/>
            <person name="Ovrebo C."/>
            <person name="Racz N."/>
            <person name="Riley R."/>
            <person name="Savchenko A."/>
            <person name="Shiryaev A."/>
            <person name="Soop K."/>
            <person name="Spirin V."/>
            <person name="Szebenyi C."/>
            <person name="Tomsovsky M."/>
            <person name="Tulloss R.E."/>
            <person name="Uehling J."/>
            <person name="Grigoriev I.V."/>
            <person name="Vagvolgyi C."/>
            <person name="Papp T."/>
            <person name="Martin F.M."/>
            <person name="Miettinen O."/>
            <person name="Hibbett D.S."/>
            <person name="Nagy L.G."/>
        </authorList>
    </citation>
    <scope>NUCLEOTIDE SEQUENCE [LARGE SCALE GENOMIC DNA]</scope>
    <source>
        <strain evidence="3 4">CBS 962.96</strain>
    </source>
</reference>
<dbReference type="InterPro" id="IPR027414">
    <property type="entry name" value="GH95_N_dom"/>
</dbReference>
<gene>
    <name evidence="3" type="ORF">K435DRAFT_789653</name>
</gene>
<dbReference type="Proteomes" id="UP000297245">
    <property type="component" value="Unassembled WGS sequence"/>
</dbReference>
<evidence type="ECO:0000313" key="4">
    <source>
        <dbReference type="Proteomes" id="UP000297245"/>
    </source>
</evidence>
<dbReference type="AlphaFoldDB" id="A0A4S8MSU4"/>
<dbReference type="PANTHER" id="PTHR31084">
    <property type="entry name" value="ALPHA-L-FUCOSIDASE 2"/>
    <property type="match status" value="1"/>
</dbReference>
<evidence type="ECO:0000259" key="2">
    <source>
        <dbReference type="Pfam" id="PF14498"/>
    </source>
</evidence>
<keyword evidence="1" id="KW-0732">Signal</keyword>
<feature type="domain" description="Glycosyl hydrolase family 95 N-terminal" evidence="2">
    <location>
        <begin position="24"/>
        <end position="179"/>
    </location>
</feature>
<evidence type="ECO:0000256" key="1">
    <source>
        <dbReference type="SAM" id="SignalP"/>
    </source>
</evidence>
<feature type="chain" id="PRO_5020278722" description="Glycosyl hydrolase family 95 N-terminal domain-containing protein" evidence="1">
    <location>
        <begin position="20"/>
        <end position="193"/>
    </location>
</feature>
<dbReference type="OrthoDB" id="2848340at2759"/>
<accession>A0A4S8MSU4</accession>
<feature type="signal peptide" evidence="1">
    <location>
        <begin position="1"/>
        <end position="19"/>
    </location>
</feature>